<reference evidence="13" key="1">
    <citation type="submission" date="2021-09" db="EMBL/GenBank/DDBJ databases">
        <authorList>
            <consortium name="AG Swart"/>
            <person name="Singh M."/>
            <person name="Singh A."/>
            <person name="Seah K."/>
            <person name="Emmerich C."/>
        </authorList>
    </citation>
    <scope>NUCLEOTIDE SEQUENCE</scope>
    <source>
        <strain evidence="13">ATCC30299</strain>
    </source>
</reference>
<dbReference type="GO" id="GO:0005737">
    <property type="term" value="C:cytoplasm"/>
    <property type="evidence" value="ECO:0007669"/>
    <property type="project" value="TreeGrafter"/>
</dbReference>
<evidence type="ECO:0000313" key="13">
    <source>
        <dbReference type="EMBL" id="CAG9309981.1"/>
    </source>
</evidence>
<dbReference type="Gene3D" id="3.40.50.620">
    <property type="entry name" value="HUPs"/>
    <property type="match status" value="2"/>
</dbReference>
<dbReference type="GO" id="GO:0004306">
    <property type="term" value="F:ethanolamine-phosphate cytidylyltransferase activity"/>
    <property type="evidence" value="ECO:0007669"/>
    <property type="project" value="UniProtKB-EC"/>
</dbReference>
<comment type="similarity">
    <text evidence="2">Belongs to the cytidylyltransferase family.</text>
</comment>
<dbReference type="NCBIfam" id="TIGR00125">
    <property type="entry name" value="cyt_tran_rel"/>
    <property type="match status" value="2"/>
</dbReference>
<evidence type="ECO:0000256" key="5">
    <source>
        <dbReference type="ARBA" id="ARBA00022695"/>
    </source>
</evidence>
<gene>
    <name evidence="13" type="ORF">BSTOLATCC_MIC195</name>
</gene>
<organism evidence="13 14">
    <name type="scientific">Blepharisma stoltei</name>
    <dbReference type="NCBI Taxonomy" id="1481888"/>
    <lineage>
        <taxon>Eukaryota</taxon>
        <taxon>Sar</taxon>
        <taxon>Alveolata</taxon>
        <taxon>Ciliophora</taxon>
        <taxon>Postciliodesmatophora</taxon>
        <taxon>Heterotrichea</taxon>
        <taxon>Heterotrichida</taxon>
        <taxon>Blepharismidae</taxon>
        <taxon>Blepharisma</taxon>
    </lineage>
</organism>
<keyword evidence="8" id="KW-1208">Phospholipid metabolism</keyword>
<evidence type="ECO:0000313" key="14">
    <source>
        <dbReference type="Proteomes" id="UP001162131"/>
    </source>
</evidence>
<dbReference type="EC" id="2.7.7.14" evidence="10"/>
<comment type="pathway">
    <text evidence="9">Phospholipid metabolism; phosphatidylethanolamine biosynthesis; phosphatidylethanolamine from ethanolamine: step 2/3.</text>
</comment>
<dbReference type="InterPro" id="IPR014729">
    <property type="entry name" value="Rossmann-like_a/b/a_fold"/>
</dbReference>
<evidence type="ECO:0000256" key="7">
    <source>
        <dbReference type="ARBA" id="ARBA00023209"/>
    </source>
</evidence>
<dbReference type="PANTHER" id="PTHR45780:SF2">
    <property type="entry name" value="ETHANOLAMINE-PHOSPHATE CYTIDYLYLTRANSFERASE"/>
    <property type="match status" value="1"/>
</dbReference>
<dbReference type="InterPro" id="IPR041723">
    <property type="entry name" value="CCT"/>
</dbReference>
<feature type="domain" description="Cytidyltransferase-like" evidence="12">
    <location>
        <begin position="260"/>
        <end position="357"/>
    </location>
</feature>
<dbReference type="Proteomes" id="UP001162131">
    <property type="component" value="Unassembled WGS sequence"/>
</dbReference>
<keyword evidence="14" id="KW-1185">Reference proteome</keyword>
<dbReference type="CDD" id="cd02174">
    <property type="entry name" value="CCT"/>
    <property type="match status" value="1"/>
</dbReference>
<evidence type="ECO:0000256" key="2">
    <source>
        <dbReference type="ARBA" id="ARBA00010101"/>
    </source>
</evidence>
<evidence type="ECO:0000256" key="10">
    <source>
        <dbReference type="ARBA" id="ARBA00024221"/>
    </source>
</evidence>
<comment type="pathway">
    <text evidence="1">Lipid metabolism.</text>
</comment>
<evidence type="ECO:0000256" key="4">
    <source>
        <dbReference type="ARBA" id="ARBA00022679"/>
    </source>
</evidence>
<dbReference type="CDD" id="cd02173">
    <property type="entry name" value="ECT"/>
    <property type="match status" value="1"/>
</dbReference>
<dbReference type="InterPro" id="IPR044608">
    <property type="entry name" value="Ect1/PCYT2"/>
</dbReference>
<name>A0AAU9I971_9CILI</name>
<comment type="caution">
    <text evidence="13">The sequence shown here is derived from an EMBL/GenBank/DDBJ whole genome shotgun (WGS) entry which is preliminary data.</text>
</comment>
<protein>
    <recommendedName>
        <fullName evidence="10">ethanolamine-phosphate cytidylyltransferase</fullName>
        <ecNumber evidence="10">2.7.7.14</ecNumber>
    </recommendedName>
    <alternativeName>
        <fullName evidence="11">CTP:phosphoethanolamine cytidylyltransferase</fullName>
    </alternativeName>
</protein>
<accession>A0AAU9I971</accession>
<dbReference type="Pfam" id="PF01467">
    <property type="entry name" value="CTP_transf_like"/>
    <property type="match status" value="2"/>
</dbReference>
<keyword evidence="3" id="KW-0444">Lipid biosynthesis</keyword>
<dbReference type="AlphaFoldDB" id="A0AAU9I971"/>
<evidence type="ECO:0000256" key="3">
    <source>
        <dbReference type="ARBA" id="ARBA00022516"/>
    </source>
</evidence>
<evidence type="ECO:0000256" key="8">
    <source>
        <dbReference type="ARBA" id="ARBA00023264"/>
    </source>
</evidence>
<proteinExistence type="inferred from homology"/>
<dbReference type="EMBL" id="CAJZBQ010000001">
    <property type="protein sequence ID" value="CAG9309981.1"/>
    <property type="molecule type" value="Genomic_DNA"/>
</dbReference>
<dbReference type="GO" id="GO:0006646">
    <property type="term" value="P:phosphatidylethanolamine biosynthetic process"/>
    <property type="evidence" value="ECO:0007669"/>
    <property type="project" value="InterPro"/>
</dbReference>
<keyword evidence="7" id="KW-0594">Phospholipid biosynthesis</keyword>
<evidence type="ECO:0000256" key="1">
    <source>
        <dbReference type="ARBA" id="ARBA00005189"/>
    </source>
</evidence>
<keyword evidence="4" id="KW-0808">Transferase</keyword>
<dbReference type="InterPro" id="IPR004821">
    <property type="entry name" value="Cyt_trans-like"/>
</dbReference>
<sequence>MPEIAFEDKRHFFMTLCKAALFFNQNSQFISMMQDMFTTNHLLAQQVTSEFNQYTEELLSFVNSYNSSEILTLSRVRADPDRIYIDGCWDIMHSGHFNAIRQAKMLGKILVVGVHNDDEIVRNKGMPVMTNQERLSMVRACKWVDEVVENAPYSATEGWLDSLNCRYIAHGDDIAINSEGVDAYAQLKNAGRFKIIKRTEGISTTMIVGKLLLMTVENKAAYSEPMIATDINYKSNFIATTRRISEFANRTRRPEGKIIYVDGSFDLFHIGHVETLKKAKELGDFLIVGVHDDLTVNQHKGSNYPIMNLYERVLNVLAVKYVDEVVIAAPWTITEDLLKSLNIQMVVQGSISKLDVEHSQRRKQSLEYNDEEDDPYLLPKALGIYQEVQSESELETKHIISRIIENRLKVLNKYQKSSKKEQSYYENGKTYVEEL</sequence>
<keyword evidence="5" id="KW-0548">Nucleotidyltransferase</keyword>
<feature type="domain" description="Cytidyltransferase-like" evidence="12">
    <location>
        <begin position="84"/>
        <end position="208"/>
    </location>
</feature>
<evidence type="ECO:0000256" key="9">
    <source>
        <dbReference type="ARBA" id="ARBA00024191"/>
    </source>
</evidence>
<evidence type="ECO:0000256" key="6">
    <source>
        <dbReference type="ARBA" id="ARBA00023098"/>
    </source>
</evidence>
<dbReference type="PANTHER" id="PTHR45780">
    <property type="entry name" value="ETHANOLAMINE-PHOSPHATE CYTIDYLYLTRANSFERASE"/>
    <property type="match status" value="1"/>
</dbReference>
<keyword evidence="6" id="KW-0443">Lipid metabolism</keyword>
<evidence type="ECO:0000256" key="11">
    <source>
        <dbReference type="ARBA" id="ARBA00031473"/>
    </source>
</evidence>
<dbReference type="SUPFAM" id="SSF52374">
    <property type="entry name" value="Nucleotidylyl transferase"/>
    <property type="match status" value="2"/>
</dbReference>
<evidence type="ECO:0000259" key="12">
    <source>
        <dbReference type="Pfam" id="PF01467"/>
    </source>
</evidence>